<dbReference type="EMBL" id="LQBL01000029">
    <property type="protein sequence ID" value="KUG52836.1"/>
    <property type="molecule type" value="Genomic_DNA"/>
</dbReference>
<keyword evidence="2" id="KW-0732">Signal</keyword>
<proteinExistence type="predicted"/>
<dbReference type="InterPro" id="IPR036366">
    <property type="entry name" value="PGBDSf"/>
</dbReference>
<feature type="domain" description="Peptidoglycan binding-like" evidence="3">
    <location>
        <begin position="507"/>
        <end position="543"/>
    </location>
</feature>
<evidence type="ECO:0000256" key="2">
    <source>
        <dbReference type="SAM" id="SignalP"/>
    </source>
</evidence>
<feature type="compositionally biased region" description="Basic and acidic residues" evidence="1">
    <location>
        <begin position="563"/>
        <end position="605"/>
    </location>
</feature>
<name>A0A0W8I462_9MICO</name>
<accession>A0A0W8I462</accession>
<feature type="region of interest" description="Disordered" evidence="1">
    <location>
        <begin position="17"/>
        <end position="112"/>
    </location>
</feature>
<feature type="chain" id="PRO_5006944043" description="Peptidoglycan binding-like domain-containing protein" evidence="2">
    <location>
        <begin position="19"/>
        <end position="605"/>
    </location>
</feature>
<protein>
    <recommendedName>
        <fullName evidence="7">Peptidoglycan binding-like domain-containing protein</fullName>
    </recommendedName>
</protein>
<gene>
    <name evidence="5" type="ORF">AVL62_14805</name>
</gene>
<dbReference type="Pfam" id="PF26571">
    <property type="entry name" value="VldE"/>
    <property type="match status" value="1"/>
</dbReference>
<dbReference type="OrthoDB" id="5181100at2"/>
<evidence type="ECO:0008006" key="7">
    <source>
        <dbReference type="Google" id="ProtNLM"/>
    </source>
</evidence>
<feature type="domain" description="ARB-07466-like C-terminal" evidence="4">
    <location>
        <begin position="135"/>
        <end position="234"/>
    </location>
</feature>
<reference evidence="5 6" key="1">
    <citation type="submission" date="2015-12" db="EMBL/GenBank/DDBJ databases">
        <title>Serinicoccus chungangenesis strain CD08_5 genome sequencing and assembly.</title>
        <authorList>
            <person name="Chander A.M."/>
            <person name="Kaur G."/>
            <person name="Nair G.R."/>
            <person name="Dhawan D.K."/>
            <person name="Kochhar R.K."/>
            <person name="Mayilraj S."/>
            <person name="Bhadada S.K."/>
        </authorList>
    </citation>
    <scope>NUCLEOTIDE SEQUENCE [LARGE SCALE GENOMIC DNA]</scope>
    <source>
        <strain evidence="5 6">CD08_5</strain>
    </source>
</reference>
<dbReference type="InterPro" id="IPR036365">
    <property type="entry name" value="PGBD-like_sf"/>
</dbReference>
<dbReference type="Pfam" id="PF01471">
    <property type="entry name" value="PG_binding_1"/>
    <property type="match status" value="2"/>
</dbReference>
<evidence type="ECO:0000259" key="4">
    <source>
        <dbReference type="Pfam" id="PF26571"/>
    </source>
</evidence>
<dbReference type="InterPro" id="IPR002477">
    <property type="entry name" value="Peptidoglycan-bd-like"/>
</dbReference>
<sequence>MTTMLTGALALSCSVAVADEETSTDPAAPVAAGAERTGGAGDGHDHTGDADPPADGASGDGTQGTGAPTAPAPGGGGYSHSGSPAGPASFVQLPEDPAYPVPGPPQNDDLPVEVDEDTAYQNQLSCDPEDRPGVIAFALLLTEHYGRPGWTGARPCIDYMSQHHDGRALDWQLDAFDPHERRIGDAAVAWLTEDDGEMMRRFGIEYIIWNGLVFMKDDNEWRHYVGPSPHTDHVHLSFTWDGAMMRTSWWTGVAVTRPDLGPCDTVTREYAALHTFPRFEPCADPAVAAPASDLARVRPGESGPGVSMLQTVLGIEPTGVLDAPTRTALVEWQTEHELPATGVADALTYAAAQGWDLDEVPASALSVTPEDWQVSQFTPYRRTTVTQGDQGKAVTVLQEALGAEPDGDFGPKTAEALAEWEQTVPVLAEQAERRGDEPAVVTPLTWVYLERAAHPTMALRDVELAEGSRDIGADPDGELAARAAVEGRDDSPYAGGAVAVLQELLGVEADGSFGPLTAQAVREVQEDAGLEATGEVDGPTWVAVEAAAIDAERVAGAPGLEAQRAREEAAKEKERQEEKRQEREAELERQRARERHEAAVEDAGR</sequence>
<organism evidence="5 6">
    <name type="scientific">Serinicoccus chungangensis</name>
    <dbReference type="NCBI Taxonomy" id="767452"/>
    <lineage>
        <taxon>Bacteria</taxon>
        <taxon>Bacillati</taxon>
        <taxon>Actinomycetota</taxon>
        <taxon>Actinomycetes</taxon>
        <taxon>Micrococcales</taxon>
        <taxon>Ornithinimicrobiaceae</taxon>
        <taxon>Serinicoccus</taxon>
    </lineage>
</organism>
<feature type="region of interest" description="Disordered" evidence="1">
    <location>
        <begin position="554"/>
        <end position="605"/>
    </location>
</feature>
<dbReference type="SUPFAM" id="SSF47090">
    <property type="entry name" value="PGBD-like"/>
    <property type="match status" value="2"/>
</dbReference>
<evidence type="ECO:0000313" key="6">
    <source>
        <dbReference type="Proteomes" id="UP000054837"/>
    </source>
</evidence>
<evidence type="ECO:0000313" key="5">
    <source>
        <dbReference type="EMBL" id="KUG52836.1"/>
    </source>
</evidence>
<dbReference type="InterPro" id="IPR058593">
    <property type="entry name" value="ARB_07466-like_C"/>
</dbReference>
<evidence type="ECO:0000256" key="1">
    <source>
        <dbReference type="SAM" id="MobiDB-lite"/>
    </source>
</evidence>
<feature type="signal peptide" evidence="2">
    <location>
        <begin position="1"/>
        <end position="18"/>
    </location>
</feature>
<dbReference type="AlphaFoldDB" id="A0A0W8I462"/>
<feature type="domain" description="Peptidoglycan binding-like" evidence="3">
    <location>
        <begin position="315"/>
        <end position="351"/>
    </location>
</feature>
<keyword evidence="6" id="KW-1185">Reference proteome</keyword>
<dbReference type="Gene3D" id="1.10.101.10">
    <property type="entry name" value="PGBD-like superfamily/PGBD"/>
    <property type="match status" value="3"/>
</dbReference>
<comment type="caution">
    <text evidence="5">The sequence shown here is derived from an EMBL/GenBank/DDBJ whole genome shotgun (WGS) entry which is preliminary data.</text>
</comment>
<evidence type="ECO:0000259" key="3">
    <source>
        <dbReference type="Pfam" id="PF01471"/>
    </source>
</evidence>
<dbReference type="STRING" id="767452.AVL62_14805"/>
<dbReference type="Proteomes" id="UP000054837">
    <property type="component" value="Unassembled WGS sequence"/>
</dbReference>
<feature type="compositionally biased region" description="Low complexity" evidence="1">
    <location>
        <begin position="80"/>
        <end position="89"/>
    </location>
</feature>